<evidence type="ECO:0000313" key="3">
    <source>
        <dbReference type="EMBL" id="KAK4184907.1"/>
    </source>
</evidence>
<evidence type="ECO:0000259" key="2">
    <source>
        <dbReference type="Pfam" id="PF24738"/>
    </source>
</evidence>
<feature type="non-terminal residue" evidence="3">
    <location>
        <position position="163"/>
    </location>
</feature>
<protein>
    <recommendedName>
        <fullName evidence="2">DUF7689 domain-containing protein</fullName>
    </recommendedName>
</protein>
<feature type="non-terminal residue" evidence="3">
    <location>
        <position position="1"/>
    </location>
</feature>
<reference evidence="3" key="1">
    <citation type="journal article" date="2023" name="Mol. Phylogenet. Evol.">
        <title>Genome-scale phylogeny and comparative genomics of the fungal order Sordariales.</title>
        <authorList>
            <person name="Hensen N."/>
            <person name="Bonometti L."/>
            <person name="Westerberg I."/>
            <person name="Brannstrom I.O."/>
            <person name="Guillou S."/>
            <person name="Cros-Aarteil S."/>
            <person name="Calhoun S."/>
            <person name="Haridas S."/>
            <person name="Kuo A."/>
            <person name="Mondo S."/>
            <person name="Pangilinan J."/>
            <person name="Riley R."/>
            <person name="LaButti K."/>
            <person name="Andreopoulos B."/>
            <person name="Lipzen A."/>
            <person name="Chen C."/>
            <person name="Yan M."/>
            <person name="Daum C."/>
            <person name="Ng V."/>
            <person name="Clum A."/>
            <person name="Steindorff A."/>
            <person name="Ohm R.A."/>
            <person name="Martin F."/>
            <person name="Silar P."/>
            <person name="Natvig D.O."/>
            <person name="Lalanne C."/>
            <person name="Gautier V."/>
            <person name="Ament-Velasquez S.L."/>
            <person name="Kruys A."/>
            <person name="Hutchinson M.I."/>
            <person name="Powell A.J."/>
            <person name="Barry K."/>
            <person name="Miller A.N."/>
            <person name="Grigoriev I.V."/>
            <person name="Debuchy R."/>
            <person name="Gladieux P."/>
            <person name="Hiltunen Thoren M."/>
            <person name="Johannesson H."/>
        </authorList>
    </citation>
    <scope>NUCLEOTIDE SEQUENCE</scope>
    <source>
        <strain evidence="3">PSN309</strain>
    </source>
</reference>
<sequence>NCFAWAVGVTDRAIRPQTWDALATAYAEVGYYNVPLTGPPANDDAEVYARDTDVGRPLHAHRVTDAANGTCESKMGDDFRIQHHRDMLQCTHLNGPTFEYGVVQARYRYDATRLRQWQEGEVTTSSGRKLKRKDAAWTSSGRPISKDKKSTTKSGRVVKKGGK</sequence>
<dbReference type="AlphaFoldDB" id="A0AAN6WR69"/>
<name>A0AAN6WR69_9PEZI</name>
<feature type="domain" description="DUF7689" evidence="2">
    <location>
        <begin position="1"/>
        <end position="107"/>
    </location>
</feature>
<organism evidence="3 4">
    <name type="scientific">Podospora australis</name>
    <dbReference type="NCBI Taxonomy" id="1536484"/>
    <lineage>
        <taxon>Eukaryota</taxon>
        <taxon>Fungi</taxon>
        <taxon>Dikarya</taxon>
        <taxon>Ascomycota</taxon>
        <taxon>Pezizomycotina</taxon>
        <taxon>Sordariomycetes</taxon>
        <taxon>Sordariomycetidae</taxon>
        <taxon>Sordariales</taxon>
        <taxon>Podosporaceae</taxon>
        <taxon>Podospora</taxon>
    </lineage>
</organism>
<dbReference type="Pfam" id="PF24738">
    <property type="entry name" value="DUF7689"/>
    <property type="match status" value="1"/>
</dbReference>
<evidence type="ECO:0000313" key="4">
    <source>
        <dbReference type="Proteomes" id="UP001302126"/>
    </source>
</evidence>
<dbReference type="Proteomes" id="UP001302126">
    <property type="component" value="Unassembled WGS sequence"/>
</dbReference>
<keyword evidence="4" id="KW-1185">Reference proteome</keyword>
<reference evidence="3" key="2">
    <citation type="submission" date="2023-05" db="EMBL/GenBank/DDBJ databases">
        <authorList>
            <consortium name="Lawrence Berkeley National Laboratory"/>
            <person name="Steindorff A."/>
            <person name="Hensen N."/>
            <person name="Bonometti L."/>
            <person name="Westerberg I."/>
            <person name="Brannstrom I.O."/>
            <person name="Guillou S."/>
            <person name="Cros-Aarteil S."/>
            <person name="Calhoun S."/>
            <person name="Haridas S."/>
            <person name="Kuo A."/>
            <person name="Mondo S."/>
            <person name="Pangilinan J."/>
            <person name="Riley R."/>
            <person name="Labutti K."/>
            <person name="Andreopoulos B."/>
            <person name="Lipzen A."/>
            <person name="Chen C."/>
            <person name="Yanf M."/>
            <person name="Daum C."/>
            <person name="Ng V."/>
            <person name="Clum A."/>
            <person name="Ohm R."/>
            <person name="Martin F."/>
            <person name="Silar P."/>
            <person name="Natvig D."/>
            <person name="Lalanne C."/>
            <person name="Gautier V."/>
            <person name="Ament-Velasquez S.L."/>
            <person name="Kruys A."/>
            <person name="Hutchinson M.I."/>
            <person name="Powell A.J."/>
            <person name="Barry K."/>
            <person name="Miller A.N."/>
            <person name="Grigoriev I.V."/>
            <person name="Debuchy R."/>
            <person name="Gladieux P."/>
            <person name="Thoren M.H."/>
            <person name="Johannesson H."/>
        </authorList>
    </citation>
    <scope>NUCLEOTIDE SEQUENCE</scope>
    <source>
        <strain evidence="3">PSN309</strain>
    </source>
</reference>
<proteinExistence type="predicted"/>
<gene>
    <name evidence="3" type="ORF">QBC35DRAFT_365960</name>
</gene>
<evidence type="ECO:0000256" key="1">
    <source>
        <dbReference type="SAM" id="MobiDB-lite"/>
    </source>
</evidence>
<dbReference type="InterPro" id="IPR056106">
    <property type="entry name" value="DUF7689"/>
</dbReference>
<dbReference type="EMBL" id="MU864469">
    <property type="protein sequence ID" value="KAK4184907.1"/>
    <property type="molecule type" value="Genomic_DNA"/>
</dbReference>
<feature type="region of interest" description="Disordered" evidence="1">
    <location>
        <begin position="120"/>
        <end position="163"/>
    </location>
</feature>
<accession>A0AAN6WR69</accession>
<comment type="caution">
    <text evidence="3">The sequence shown here is derived from an EMBL/GenBank/DDBJ whole genome shotgun (WGS) entry which is preliminary data.</text>
</comment>